<feature type="signal peptide" evidence="1">
    <location>
        <begin position="1"/>
        <end position="23"/>
    </location>
</feature>
<reference evidence="2" key="2">
    <citation type="submission" date="2022-06" db="UniProtKB">
        <authorList>
            <consortium name="EnsemblMetazoa"/>
        </authorList>
    </citation>
    <scope>IDENTIFICATION</scope>
    <source>
        <strain evidence="2">DF5081</strain>
    </source>
</reference>
<keyword evidence="1" id="KW-0732">Signal</keyword>
<evidence type="ECO:0000313" key="2">
    <source>
        <dbReference type="EnsemblMetazoa" id="CJA08568.1"/>
    </source>
</evidence>
<accession>A0A8R1HQ88</accession>
<protein>
    <submittedName>
        <fullName evidence="2">Uncharacterized protein</fullName>
    </submittedName>
</protein>
<keyword evidence="3" id="KW-1185">Reference proteome</keyword>
<evidence type="ECO:0000256" key="1">
    <source>
        <dbReference type="SAM" id="SignalP"/>
    </source>
</evidence>
<dbReference type="AlphaFoldDB" id="A0A8R1HQ88"/>
<name>A0A8R1HQ88_CAEJA</name>
<evidence type="ECO:0000313" key="3">
    <source>
        <dbReference type="Proteomes" id="UP000005237"/>
    </source>
</evidence>
<sequence>MGPNEHGFVYILLFLLFTHPAQPNRDANRLFEDLIA</sequence>
<organism evidence="2 3">
    <name type="scientific">Caenorhabditis japonica</name>
    <dbReference type="NCBI Taxonomy" id="281687"/>
    <lineage>
        <taxon>Eukaryota</taxon>
        <taxon>Metazoa</taxon>
        <taxon>Ecdysozoa</taxon>
        <taxon>Nematoda</taxon>
        <taxon>Chromadorea</taxon>
        <taxon>Rhabditida</taxon>
        <taxon>Rhabditina</taxon>
        <taxon>Rhabditomorpha</taxon>
        <taxon>Rhabditoidea</taxon>
        <taxon>Rhabditidae</taxon>
        <taxon>Peloderinae</taxon>
        <taxon>Caenorhabditis</taxon>
    </lineage>
</organism>
<dbReference type="EnsemblMetazoa" id="CJA08568.1">
    <property type="protein sequence ID" value="CJA08568.1"/>
    <property type="gene ID" value="WBGene00127771"/>
</dbReference>
<dbReference type="Proteomes" id="UP000005237">
    <property type="component" value="Unassembled WGS sequence"/>
</dbReference>
<feature type="chain" id="PRO_5035780645" evidence="1">
    <location>
        <begin position="24"/>
        <end position="36"/>
    </location>
</feature>
<proteinExistence type="predicted"/>
<reference evidence="3" key="1">
    <citation type="submission" date="2010-08" db="EMBL/GenBank/DDBJ databases">
        <authorList>
            <consortium name="Caenorhabditis japonica Sequencing Consortium"/>
            <person name="Wilson R.K."/>
        </authorList>
    </citation>
    <scope>NUCLEOTIDE SEQUENCE [LARGE SCALE GENOMIC DNA]</scope>
    <source>
        <strain evidence="3">DF5081</strain>
    </source>
</reference>